<gene>
    <name evidence="1" type="ORF">EVAR_39279_1</name>
</gene>
<evidence type="ECO:0000313" key="2">
    <source>
        <dbReference type="Proteomes" id="UP000299102"/>
    </source>
</evidence>
<keyword evidence="2" id="KW-1185">Reference proteome</keyword>
<evidence type="ECO:0000313" key="1">
    <source>
        <dbReference type="EMBL" id="GBP43222.1"/>
    </source>
</evidence>
<reference evidence="1 2" key="1">
    <citation type="journal article" date="2019" name="Commun. Biol.">
        <title>The bagworm genome reveals a unique fibroin gene that provides high tensile strength.</title>
        <authorList>
            <person name="Kono N."/>
            <person name="Nakamura H."/>
            <person name="Ohtoshi R."/>
            <person name="Tomita M."/>
            <person name="Numata K."/>
            <person name="Arakawa K."/>
        </authorList>
    </citation>
    <scope>NUCLEOTIDE SEQUENCE [LARGE SCALE GENOMIC DNA]</scope>
</reference>
<dbReference type="EMBL" id="BGZK01000432">
    <property type="protein sequence ID" value="GBP43222.1"/>
    <property type="molecule type" value="Genomic_DNA"/>
</dbReference>
<name>A0A4C1VY04_EUMVA</name>
<proteinExistence type="predicted"/>
<comment type="caution">
    <text evidence="1">The sequence shown here is derived from an EMBL/GenBank/DDBJ whole genome shotgun (WGS) entry which is preliminary data.</text>
</comment>
<protein>
    <submittedName>
        <fullName evidence="1">Uncharacterized protein</fullName>
    </submittedName>
</protein>
<dbReference type="AlphaFoldDB" id="A0A4C1VY04"/>
<dbReference type="Proteomes" id="UP000299102">
    <property type="component" value="Unassembled WGS sequence"/>
</dbReference>
<organism evidence="1 2">
    <name type="scientific">Eumeta variegata</name>
    <name type="common">Bagworm moth</name>
    <name type="synonym">Eumeta japonica</name>
    <dbReference type="NCBI Taxonomy" id="151549"/>
    <lineage>
        <taxon>Eukaryota</taxon>
        <taxon>Metazoa</taxon>
        <taxon>Ecdysozoa</taxon>
        <taxon>Arthropoda</taxon>
        <taxon>Hexapoda</taxon>
        <taxon>Insecta</taxon>
        <taxon>Pterygota</taxon>
        <taxon>Neoptera</taxon>
        <taxon>Endopterygota</taxon>
        <taxon>Lepidoptera</taxon>
        <taxon>Glossata</taxon>
        <taxon>Ditrysia</taxon>
        <taxon>Tineoidea</taxon>
        <taxon>Psychidae</taxon>
        <taxon>Oiketicinae</taxon>
        <taxon>Eumeta</taxon>
    </lineage>
</organism>
<sequence>MHHDQAQEICVPLGVFISVNSDEVLTSQMRLACPPPLKINTKYLHHFAARINTTEFLSFGRSMRYPPSRKLPDR</sequence>
<accession>A0A4C1VY04</accession>